<dbReference type="GO" id="GO:0020037">
    <property type="term" value="F:heme binding"/>
    <property type="evidence" value="ECO:0007669"/>
    <property type="project" value="InterPro"/>
</dbReference>
<accession>A0A0C2WQC9</accession>
<dbReference type="InterPro" id="IPR001128">
    <property type="entry name" value="Cyt_P450"/>
</dbReference>
<proteinExistence type="inferred from homology"/>
<dbReference type="HOGENOM" id="CLU_001570_2_2_1"/>
<evidence type="ECO:0000256" key="1">
    <source>
        <dbReference type="ARBA" id="ARBA00001971"/>
    </source>
</evidence>
<evidence type="ECO:0000256" key="4">
    <source>
        <dbReference type="ARBA" id="ARBA00022617"/>
    </source>
</evidence>
<evidence type="ECO:0000256" key="2">
    <source>
        <dbReference type="ARBA" id="ARBA00005179"/>
    </source>
</evidence>
<keyword evidence="6" id="KW-0560">Oxidoreductase</keyword>
<keyword evidence="8" id="KW-0503">Monooxygenase</keyword>
<protein>
    <recommendedName>
        <fullName evidence="11">Cytochrome P450</fullName>
    </recommendedName>
</protein>
<keyword evidence="4" id="KW-0349">Heme</keyword>
<dbReference type="GO" id="GO:0004497">
    <property type="term" value="F:monooxygenase activity"/>
    <property type="evidence" value="ECO:0007669"/>
    <property type="project" value="UniProtKB-KW"/>
</dbReference>
<sequence>MNKYFKIKLFHLSSLTRKTILLHPENFPQMDLCEIIASPLSLGVVALSVATIGIYIKHLSSSNTHSGHSLPPGPPSDFLIGNLRQFPKHHVSAGFTEWAKKYGDIVHAQIPGMRVIVVNSYALAQELLTKRPSTTAGRKNGFMFQEIMGLSWTLTDLAPGPKHAEIRKMLRRAIGPQRVGHHDTTIEKCAARAMLRLQTVKGNPTKDILKEVGRLVTTVAYGEEMWRTMGDDLANWNLEEMHYVNEAFFNFWPVDVLNFMRFIPSWTPGAYFKKMGKRANWLSNQIRHTPFLKAQKLHTSGHLGPSIATDLLEEFGATENTQDALAILYLAGSDTTASAISTFCHALYLFPEVAQKSPVAVHRGNVEGSLSLESIPATR</sequence>
<dbReference type="SUPFAM" id="SSF48264">
    <property type="entry name" value="Cytochrome P450"/>
    <property type="match status" value="1"/>
</dbReference>
<dbReference type="Pfam" id="PF00067">
    <property type="entry name" value="p450"/>
    <property type="match status" value="1"/>
</dbReference>
<dbReference type="OrthoDB" id="3135962at2759"/>
<evidence type="ECO:0008006" key="11">
    <source>
        <dbReference type="Google" id="ProtNLM"/>
    </source>
</evidence>
<dbReference type="AlphaFoldDB" id="A0A0C2WQC9"/>
<keyword evidence="10" id="KW-1185">Reference proteome</keyword>
<reference evidence="9 10" key="1">
    <citation type="submission" date="2014-04" db="EMBL/GenBank/DDBJ databases">
        <authorList>
            <consortium name="DOE Joint Genome Institute"/>
            <person name="Kuo A."/>
            <person name="Zuccaro A."/>
            <person name="Kohler A."/>
            <person name="Nagy L.G."/>
            <person name="Floudas D."/>
            <person name="Copeland A."/>
            <person name="Barry K.W."/>
            <person name="Cichocki N."/>
            <person name="Veneault-Fourrey C."/>
            <person name="LaButti K."/>
            <person name="Lindquist E.A."/>
            <person name="Lipzen A."/>
            <person name="Lundell T."/>
            <person name="Morin E."/>
            <person name="Murat C."/>
            <person name="Sun H."/>
            <person name="Tunlid A."/>
            <person name="Henrissat B."/>
            <person name="Grigoriev I.V."/>
            <person name="Hibbett D.S."/>
            <person name="Martin F."/>
            <person name="Nordberg H.P."/>
            <person name="Cantor M.N."/>
            <person name="Hua S.X."/>
        </authorList>
    </citation>
    <scope>NUCLEOTIDE SEQUENCE [LARGE SCALE GENOMIC DNA]</scope>
    <source>
        <strain evidence="9 10">MAFF 305830</strain>
    </source>
</reference>
<evidence type="ECO:0000256" key="6">
    <source>
        <dbReference type="ARBA" id="ARBA00023002"/>
    </source>
</evidence>
<evidence type="ECO:0000313" key="10">
    <source>
        <dbReference type="Proteomes" id="UP000054097"/>
    </source>
</evidence>
<dbReference type="STRING" id="933852.A0A0C2WQC9"/>
<organism evidence="9 10">
    <name type="scientific">Serendipita vermifera MAFF 305830</name>
    <dbReference type="NCBI Taxonomy" id="933852"/>
    <lineage>
        <taxon>Eukaryota</taxon>
        <taxon>Fungi</taxon>
        <taxon>Dikarya</taxon>
        <taxon>Basidiomycota</taxon>
        <taxon>Agaricomycotina</taxon>
        <taxon>Agaricomycetes</taxon>
        <taxon>Sebacinales</taxon>
        <taxon>Serendipitaceae</taxon>
        <taxon>Serendipita</taxon>
    </lineage>
</organism>
<keyword evidence="5" id="KW-0479">Metal-binding</keyword>
<evidence type="ECO:0000313" key="9">
    <source>
        <dbReference type="EMBL" id="KIM28408.1"/>
    </source>
</evidence>
<dbReference type="Gene3D" id="1.10.630.10">
    <property type="entry name" value="Cytochrome P450"/>
    <property type="match status" value="1"/>
</dbReference>
<reference evidence="10" key="2">
    <citation type="submission" date="2015-01" db="EMBL/GenBank/DDBJ databases">
        <title>Evolutionary Origins and Diversification of the Mycorrhizal Mutualists.</title>
        <authorList>
            <consortium name="DOE Joint Genome Institute"/>
            <consortium name="Mycorrhizal Genomics Consortium"/>
            <person name="Kohler A."/>
            <person name="Kuo A."/>
            <person name="Nagy L.G."/>
            <person name="Floudas D."/>
            <person name="Copeland A."/>
            <person name="Barry K.W."/>
            <person name="Cichocki N."/>
            <person name="Veneault-Fourrey C."/>
            <person name="LaButti K."/>
            <person name="Lindquist E.A."/>
            <person name="Lipzen A."/>
            <person name="Lundell T."/>
            <person name="Morin E."/>
            <person name="Murat C."/>
            <person name="Riley R."/>
            <person name="Ohm R."/>
            <person name="Sun H."/>
            <person name="Tunlid A."/>
            <person name="Henrissat B."/>
            <person name="Grigoriev I.V."/>
            <person name="Hibbett D.S."/>
            <person name="Martin F."/>
        </authorList>
    </citation>
    <scope>NUCLEOTIDE SEQUENCE [LARGE SCALE GENOMIC DNA]</scope>
    <source>
        <strain evidence="10">MAFF 305830</strain>
    </source>
</reference>
<keyword evidence="7" id="KW-0408">Iron</keyword>
<evidence type="ECO:0000256" key="5">
    <source>
        <dbReference type="ARBA" id="ARBA00022723"/>
    </source>
</evidence>
<dbReference type="GO" id="GO:0005506">
    <property type="term" value="F:iron ion binding"/>
    <property type="evidence" value="ECO:0007669"/>
    <property type="project" value="InterPro"/>
</dbReference>
<evidence type="ECO:0000256" key="8">
    <source>
        <dbReference type="ARBA" id="ARBA00023033"/>
    </source>
</evidence>
<gene>
    <name evidence="9" type="ORF">M408DRAFT_23789</name>
</gene>
<evidence type="ECO:0000256" key="3">
    <source>
        <dbReference type="ARBA" id="ARBA00010617"/>
    </source>
</evidence>
<comment type="pathway">
    <text evidence="2">Secondary metabolite biosynthesis.</text>
</comment>
<dbReference type="InterPro" id="IPR002401">
    <property type="entry name" value="Cyt_P450_E_grp-I"/>
</dbReference>
<dbReference type="PANTHER" id="PTHR46300">
    <property type="entry name" value="P450, PUTATIVE (EUROFUNG)-RELATED-RELATED"/>
    <property type="match status" value="1"/>
</dbReference>
<dbReference type="GO" id="GO:0016705">
    <property type="term" value="F:oxidoreductase activity, acting on paired donors, with incorporation or reduction of molecular oxygen"/>
    <property type="evidence" value="ECO:0007669"/>
    <property type="project" value="InterPro"/>
</dbReference>
<dbReference type="PRINTS" id="PR00463">
    <property type="entry name" value="EP450I"/>
</dbReference>
<evidence type="ECO:0000256" key="7">
    <source>
        <dbReference type="ARBA" id="ARBA00023004"/>
    </source>
</evidence>
<dbReference type="PANTHER" id="PTHR46300:SF7">
    <property type="entry name" value="P450, PUTATIVE (EUROFUNG)-RELATED"/>
    <property type="match status" value="1"/>
</dbReference>
<name>A0A0C2WQC9_SERVB</name>
<comment type="cofactor">
    <cofactor evidence="1">
        <name>heme</name>
        <dbReference type="ChEBI" id="CHEBI:30413"/>
    </cofactor>
</comment>
<dbReference type="InterPro" id="IPR036396">
    <property type="entry name" value="Cyt_P450_sf"/>
</dbReference>
<dbReference type="InterPro" id="IPR050364">
    <property type="entry name" value="Cytochrome_P450_fung"/>
</dbReference>
<comment type="similarity">
    <text evidence="3">Belongs to the cytochrome P450 family.</text>
</comment>
<dbReference type="Proteomes" id="UP000054097">
    <property type="component" value="Unassembled WGS sequence"/>
</dbReference>
<dbReference type="EMBL" id="KN824293">
    <property type="protein sequence ID" value="KIM28408.1"/>
    <property type="molecule type" value="Genomic_DNA"/>
</dbReference>